<dbReference type="SUPFAM" id="SSF55856">
    <property type="entry name" value="Cytochrome b5-like heme/steroid binding domain"/>
    <property type="match status" value="1"/>
</dbReference>
<dbReference type="GO" id="GO:0016567">
    <property type="term" value="P:protein ubiquitination"/>
    <property type="evidence" value="ECO:0007669"/>
    <property type="project" value="UniProtKB-UniPathway"/>
</dbReference>
<dbReference type="Pfam" id="PF00569">
    <property type="entry name" value="ZZ"/>
    <property type="match status" value="1"/>
</dbReference>
<comment type="pathway">
    <text evidence="3">Protein modification; protein ubiquitination.</text>
</comment>
<keyword evidence="18" id="KW-1185">Reference proteome</keyword>
<feature type="region of interest" description="Disordered" evidence="14">
    <location>
        <begin position="1869"/>
        <end position="1899"/>
    </location>
</feature>
<keyword evidence="8" id="KW-0677">Repeat</keyword>
<dbReference type="InterPro" id="IPR000408">
    <property type="entry name" value="Reg_chr_condens"/>
</dbReference>
<dbReference type="Gene3D" id="2.30.30.30">
    <property type="match status" value="1"/>
</dbReference>
<evidence type="ECO:0000259" key="15">
    <source>
        <dbReference type="PROSITE" id="PS50135"/>
    </source>
</evidence>
<feature type="domain" description="ZZ-type" evidence="15">
    <location>
        <begin position="2062"/>
        <end position="2113"/>
    </location>
</feature>
<gene>
    <name evidence="17" type="ORF">LSTR_LSTR005434</name>
</gene>
<feature type="region of interest" description="Disordered" evidence="14">
    <location>
        <begin position="856"/>
        <end position="875"/>
    </location>
</feature>
<dbReference type="FunFam" id="2.130.10.30:FF:000006">
    <property type="entry name" value="E3 ubiquitin-protein ligase HERC2 isoform X1"/>
    <property type="match status" value="1"/>
</dbReference>
<dbReference type="PROSITE" id="PS00626">
    <property type="entry name" value="RCC1_2"/>
    <property type="match status" value="1"/>
</dbReference>
<dbReference type="InParanoid" id="A0A482WWP0"/>
<dbReference type="CDD" id="cd08664">
    <property type="entry name" value="APC10-HERC2"/>
    <property type="match status" value="1"/>
</dbReference>
<dbReference type="InterPro" id="IPR004939">
    <property type="entry name" value="APC_su10/DOC_dom"/>
</dbReference>
<dbReference type="SUPFAM" id="SSF57850">
    <property type="entry name" value="RING/U-box"/>
    <property type="match status" value="1"/>
</dbReference>
<accession>A0A482WWP0</accession>
<feature type="region of interest" description="Disordered" evidence="14">
    <location>
        <begin position="1047"/>
        <end position="1089"/>
    </location>
</feature>
<dbReference type="GO" id="GO:0061630">
    <property type="term" value="F:ubiquitin protein ligase activity"/>
    <property type="evidence" value="ECO:0007669"/>
    <property type="project" value="UniProtKB-EC"/>
</dbReference>
<dbReference type="Proteomes" id="UP000291343">
    <property type="component" value="Unassembled WGS sequence"/>
</dbReference>
<keyword evidence="7" id="KW-0479">Metal-binding</keyword>
<dbReference type="Gene3D" id="1.10.8.10">
    <property type="entry name" value="DNA helicase RuvA subunit, C-terminal domain"/>
    <property type="match status" value="1"/>
</dbReference>
<dbReference type="UniPathway" id="UPA00143"/>
<sequence>MVCSEQALLFLTHAGKVYSMLHTSETQCPEFIKGLSHEEIVDIASHPEGKHFMALTAEGEVYSWGDGDGGRLGHGDTINREDPTLVLVLSDHRVTKIACGGTYSAAVTSNGELFTWGRGNYGRLGHGNSEDFYIPTRVTGLVDHHIVDVACGSGDAQTLALTDSGLVFSWGDGDYGKLGRGGSDGSKNPKVIDCFHGVEIIKVYCGGQCSFALTSNGEVYSWGKGDNYRLGHGSEEHVRFPKQIQALKGKKVKELAVGLVHVLALTDGGEVYSWGKKEYQLCSEPVLNGSSAAHHTSTDEPNIVTALRGKNIVGIACGPTQSFAWSPSDSWKVGLRVLFVADVCEETMCRLEELLAEVCDGIVGSDWPPPQEKECMVVATLNILRLQLHAMTSHNVDVRSVGLSAGSVLLESIKRTVVELASKSGVLDTVQAAAQATLQAGWSILLPTANERAKALSSLLPGTEWDASNMSQGHHFMTDLLVSSLMADGGLESSLEAAIKGEMADLTEDGKCPEPEAGDKSMSTVPLLHLVKQLLRNCLSQSQTKLAAMKPPDPRMQQDRSPSLNLLLRFQRLLIAQIYPHSQDQTAFIEQGSVGAECVLLKYLQQLCKQITEVLNIATDLASTSNKHFYIVASILKYDTIEILLPEVLVSLVMLHREVPLLLHSADWLELLLPLLDTLERFNRLTPSLDKEDNEDLAWPVTSGSLPNHKTQDDMPLIRKADIENHNRDGGLWILVNNKVYDIQDMRCEGSTSDSFQCHGQEGWHAMRAVELAQAPPEILSQYFVGNYIDPDEDSSQTYDQNISSSSLLDCERTLGYLLGLHAHRLAVSTPLQICEEETSMWLKAEFLEGGLHITTPPSPYEEKGEARSAGSTPTEPITPQAHAIHFLDSSSEQKISDQMIQSFLNILDRHYKHQPLMNHVDGHHDHPVEEATRLLLAVLIKHLALTPQVIATVEKGGLPPGSKQFNNIAKVIHQTKWKLIKMRQEQNRSYKEVCAPVLDKCRYLLYEVRPATSHELNALKHLQILHTVPLWKRTVKKVIRDNRLKKKAEESPDQVESQVKPNEAKKKGEVEKKIANEDDKPSSPGIDFTDVKCHNESILVQSIVDFITHEEGGDVEALRKAMYCQVERANMRKKGIALILELLKRDSLIPSVKYNVINGWLGQVHQKNKDRWENLEDILLVTPYQKMEIILIKNEVLQWTLDSLKKLVIQADKWAKWYSPRAPLNCLKKLVWSRFVLSLLGMLSQLHGRNELNLIINSGIFPIIEFILKEIDLYSFIPCYDGPPPGEGRVIGELGDDGWLRVLWDNGSTNSYRMGKEGKYDLKLAEAPLMEDNDGETDTEPDAKKLMKIDELGPGEVLRIACLSLLRGLAICCGISADGMQLSAVNALSSLLRNILQEIYLKSDPGVGNTLIAQTHHKEWVTLGFIRSIALSPAICHSLSTPSWLKLLFSIATGNNVSLPSQLLTFRLLKVVLSNSLLNEDEKKNVLERLFNLLGHTALTCHADVANYCSDNKVCVPLTASHTTTVVQECVSLLRALHNHTEWNPVFNTLVANNLAIASDLLSHPFLNLNIESEVETAVLQANGIAALLAVGETDSHVRIGGTVTSESMGEGTVCRISQKNKLVVQFSESENAVKLPLHFVTAVPTPAFCLERMPLSESILDTWATLLSLSTVSQSFKTVPGSINIPLLRNQQQLLASVKACSVLIQYQHRLRRILKRPTLAATTSLEALNECDELETDSHSLLLHQLIVNAVQPSPLKAEYSRAELEEAAIIVSQYLSAQVKQKADEQPAIYQSVTDSINNKMNRSKRSHNLASPTTPLMAQLMEMGFARRTVEAAIKVTGDTLNETTPTPERLVAWLLEHPDECLSDSGSISSSDGLSDKDSITDDMNTSFTEETSTASHYNKRSDFLTNDEYAMYVRDNVVENMLVRCCKSYEEVQEGEVGRVIKIDHEGLYDLNLQVEWQKTTADSSDTRRYWVRFIHVELIGLSTNANVPAAIRVGDKVKVKANVVTPKFKWGSADHSSIGVVTSVTSDGRAVVDFPQQSNWTGLVSEMEIVPSYHLDVSCNGCHMSPIVGARFRCKACASFNYCENCFYTQKSHKHGFSRIREPGSAAVFAGKPGRYSRHDLTSFLGEPYIEDWSRCVKTMTVSSRSATAHHLIDLSAENYWQSCGQQGKHWIRLEMQQDILVQSLKIRVDPVDSSYMPSLISVSGGISFSSMQVLSTVNIHTTNTIVSLLSDVREFYPCIEIAIKQCRNGGIDCKIHALYLTGRRKNSVNDVPTCAPFLVSDCADIQESQTFTTETADSSGGSKTKVFVWGLNDKDQLGGLKGSKVKHPSYSEVLSSLRPVHIAGGSKSLFVVSHDGKVFACGDSTNGRLGLGHSNNVSVPRQLTALSQYVVKKVAVHSGGKHAMALTIDGKVFSWGEGDDGKLGHGNRVTLEKPRLIESLKSKRVRDIACGSSHSAAITSSGELFTWGLGEYGRLGHGDSLIQLKPKCVKALLGHHIMKVACGSRDAQTLALSNEGMVFSWGDGDFGKLGRGGSEGCDLPQNVERLNGLGVCHIECGAQFSLALTKSGQVWTWGKGYYYRLGLGSDLHVRKPTLIEGLRAEKVIHVAVGALHCLAVTESGAVYAWGDNDHGQQGNGTTLVNRKPSQVPVYGDVKVNRVACGSSHSVAWYAPDQQIPLMQEPVQFSQAKDPLGSTFLGLGETSSTKEPVLLGASASRESLAHTILSLDSNVAKQNALQHVLNGLRVLLARETAVAALACTTKLESSTSTILNDDVIESTEVPLVMPLQTSEIAHGGGEAPASEVEAAIAAVSTKSSPEENDSPLAAFPSLSSSASASSRASKMSASAMSVIAATMKCNPQALGLMEANDAPVLSLDDFTSLLGLNDARVMVDLLKLAVSGRAGDKAKETITGVLIGMAKEYNSVACMLLELCVTELEDVALGNTGAFNNSPSPVVQESSHPYTDFVSTSGHVKIPGAETLRVEFDRQCSTERRHDPLTIMDGSGKTICIRFGREWCDWSAPIHIPGDELRWKFKSDSTVNGWGWRFTVYPVMSQLQQGSDRHILSQPCVELVMCLLEPCLPLAPHRNLITRLAAALAACAQLSSLGAVDRMWCLEKLRELMCSPIVDFPSFLQTDQFDSALSNLLRGLPLALLRQYKYEDPAVEGGKHLMHSSFFKALVALACDLNIDSLPYCAENHKWLWFRRYCMAMRTASALIHRTALPAPFCSEVQKKISEVTPRTGEGKNDHENHNIFKQEHDEQLLLWLNRQPEDWSL</sequence>
<dbReference type="OrthoDB" id="239701at2759"/>
<dbReference type="CDD" id="cd14402">
    <property type="entry name" value="UBA_HERC2"/>
    <property type="match status" value="1"/>
</dbReference>
<comment type="caution">
    <text evidence="17">The sequence shown here is derived from an EMBL/GenBank/DDBJ whole genome shotgun (WGS) entry which is preliminary data.</text>
</comment>
<dbReference type="InterPro" id="IPR021097">
    <property type="entry name" value="CPH_domain"/>
</dbReference>
<dbReference type="FunCoup" id="A0A482WWP0">
    <property type="interactions" value="1526"/>
</dbReference>
<dbReference type="Pfam" id="PF03256">
    <property type="entry name" value="ANAPC10"/>
    <property type="match status" value="1"/>
</dbReference>
<dbReference type="InterPro" id="IPR009091">
    <property type="entry name" value="RCC1/BLIP-II"/>
</dbReference>
<dbReference type="Gene3D" id="2.30.30.40">
    <property type="entry name" value="SH3 Domains"/>
    <property type="match status" value="1"/>
</dbReference>
<feature type="compositionally biased region" description="Polar residues" evidence="14">
    <location>
        <begin position="1888"/>
        <end position="1899"/>
    </location>
</feature>
<dbReference type="Gene3D" id="2.130.10.30">
    <property type="entry name" value="Regulator of chromosome condensation 1/beta-lactamase-inhibitor protein II"/>
    <property type="match status" value="2"/>
</dbReference>
<dbReference type="Pfam" id="PF18346">
    <property type="entry name" value="SH3_15"/>
    <property type="match status" value="1"/>
</dbReference>
<feature type="repeat" description="RCC1" evidence="13">
    <location>
        <begin position="269"/>
        <end position="328"/>
    </location>
</feature>
<feature type="repeat" description="RCC1" evidence="13">
    <location>
        <begin position="2313"/>
        <end position="2364"/>
    </location>
</feature>
<dbReference type="InterPro" id="IPR037252">
    <property type="entry name" value="Mib_Herc2_sf"/>
</dbReference>
<dbReference type="SMR" id="A0A482WWP0"/>
<dbReference type="GO" id="GO:0008270">
    <property type="term" value="F:zinc ion binding"/>
    <property type="evidence" value="ECO:0007669"/>
    <property type="project" value="UniProtKB-KW"/>
</dbReference>
<evidence type="ECO:0000256" key="3">
    <source>
        <dbReference type="ARBA" id="ARBA00004906"/>
    </source>
</evidence>
<dbReference type="SMART" id="SM01337">
    <property type="entry name" value="APC10"/>
    <property type="match status" value="1"/>
</dbReference>
<protein>
    <recommendedName>
        <fullName evidence="4">HECT-type E3 ubiquitin transferase</fullName>
        <ecNumber evidence="4">2.3.2.26</ecNumber>
    </recommendedName>
</protein>
<dbReference type="SUPFAM" id="SSF159034">
    <property type="entry name" value="Mib/herc2 domain-like"/>
    <property type="match status" value="1"/>
</dbReference>
<dbReference type="InterPro" id="IPR058923">
    <property type="entry name" value="RCC1-like_dom"/>
</dbReference>
<keyword evidence="6" id="KW-0808">Transferase</keyword>
<feature type="repeat" description="RCC1" evidence="13">
    <location>
        <begin position="217"/>
        <end position="268"/>
    </location>
</feature>
<dbReference type="PANTHER" id="PTHR22872">
    <property type="entry name" value="BTK-BINDING PROTEIN-RELATED"/>
    <property type="match status" value="1"/>
</dbReference>
<dbReference type="InterPro" id="IPR037976">
    <property type="entry name" value="HERC2_APC10"/>
</dbReference>
<dbReference type="InterPro" id="IPR036400">
    <property type="entry name" value="Cyt_B5-like_heme/steroid_sf"/>
</dbReference>
<evidence type="ECO:0000256" key="4">
    <source>
        <dbReference type="ARBA" id="ARBA00012485"/>
    </source>
</evidence>
<dbReference type="PROSITE" id="PS50012">
    <property type="entry name" value="RCC1_3"/>
    <property type="match status" value="12"/>
</dbReference>
<dbReference type="Pfam" id="PF06701">
    <property type="entry name" value="MIB_HERC2"/>
    <property type="match status" value="1"/>
</dbReference>
<evidence type="ECO:0000256" key="11">
    <source>
        <dbReference type="ARBA" id="ARBA00022833"/>
    </source>
</evidence>
<evidence type="ECO:0000256" key="12">
    <source>
        <dbReference type="PROSITE-ProRule" id="PRU00228"/>
    </source>
</evidence>
<dbReference type="STRING" id="195883.A0A482WWP0"/>
<organism evidence="17 18">
    <name type="scientific">Laodelphax striatellus</name>
    <name type="common">Small brown planthopper</name>
    <name type="synonym">Delphax striatella</name>
    <dbReference type="NCBI Taxonomy" id="195883"/>
    <lineage>
        <taxon>Eukaryota</taxon>
        <taxon>Metazoa</taxon>
        <taxon>Ecdysozoa</taxon>
        <taxon>Arthropoda</taxon>
        <taxon>Hexapoda</taxon>
        <taxon>Insecta</taxon>
        <taxon>Pterygota</taxon>
        <taxon>Neoptera</taxon>
        <taxon>Paraneoptera</taxon>
        <taxon>Hemiptera</taxon>
        <taxon>Auchenorrhyncha</taxon>
        <taxon>Fulgoroidea</taxon>
        <taxon>Delphacidae</taxon>
        <taxon>Criomorphinae</taxon>
        <taxon>Laodelphax</taxon>
    </lineage>
</organism>
<evidence type="ECO:0000256" key="6">
    <source>
        <dbReference type="ARBA" id="ARBA00022679"/>
    </source>
</evidence>
<evidence type="ECO:0000256" key="5">
    <source>
        <dbReference type="ARBA" id="ARBA00022490"/>
    </source>
</evidence>
<dbReference type="InterPro" id="IPR051625">
    <property type="entry name" value="Signaling_Regulatory_Domain"/>
</dbReference>
<dbReference type="SUPFAM" id="SSF46934">
    <property type="entry name" value="UBA-like"/>
    <property type="match status" value="1"/>
</dbReference>
<dbReference type="SUPFAM" id="SSF50985">
    <property type="entry name" value="RCC1/BLIP-II"/>
    <property type="match status" value="2"/>
</dbReference>
<feature type="non-terminal residue" evidence="17">
    <location>
        <position position="3282"/>
    </location>
</feature>
<evidence type="ECO:0000256" key="10">
    <source>
        <dbReference type="ARBA" id="ARBA00022786"/>
    </source>
</evidence>
<evidence type="ECO:0000259" key="16">
    <source>
        <dbReference type="PROSITE" id="PS51284"/>
    </source>
</evidence>
<evidence type="ECO:0000256" key="9">
    <source>
        <dbReference type="ARBA" id="ARBA00022771"/>
    </source>
</evidence>
<dbReference type="InterPro" id="IPR010606">
    <property type="entry name" value="Mib_Herc2"/>
</dbReference>
<dbReference type="FunFam" id="2.130.10.30:FF:000004">
    <property type="entry name" value="E3 ubiquitin-protein ligase HERC2 isoform X2"/>
    <property type="match status" value="1"/>
</dbReference>
<dbReference type="InterPro" id="IPR014722">
    <property type="entry name" value="Rib_uL2_dom2"/>
</dbReference>
<dbReference type="PANTHER" id="PTHR22872:SF2">
    <property type="entry name" value="INHIBITOR OF BRUTON TYROSINE KINASE"/>
    <property type="match status" value="1"/>
</dbReference>
<feature type="compositionally biased region" description="Low complexity" evidence="14">
    <location>
        <begin position="1869"/>
        <end position="1879"/>
    </location>
</feature>
<evidence type="ECO:0000313" key="17">
    <source>
        <dbReference type="EMBL" id="RZF37934.1"/>
    </source>
</evidence>
<dbReference type="Pfam" id="PF11515">
    <property type="entry name" value="Cul7"/>
    <property type="match status" value="1"/>
</dbReference>
<dbReference type="EC" id="2.3.2.26" evidence="4"/>
<dbReference type="InterPro" id="IPR008979">
    <property type="entry name" value="Galactose-bd-like_sf"/>
</dbReference>
<feature type="repeat" description="RCC1" evidence="13">
    <location>
        <begin position="59"/>
        <end position="110"/>
    </location>
</feature>
<dbReference type="SMART" id="SM00291">
    <property type="entry name" value="ZnF_ZZ"/>
    <property type="match status" value="1"/>
</dbReference>
<proteinExistence type="predicted"/>
<dbReference type="PROSITE" id="PS51284">
    <property type="entry name" value="DOC"/>
    <property type="match status" value="1"/>
</dbReference>
<evidence type="ECO:0000256" key="14">
    <source>
        <dbReference type="SAM" id="MobiDB-lite"/>
    </source>
</evidence>
<feature type="repeat" description="RCC1" evidence="13">
    <location>
        <begin position="2525"/>
        <end position="2576"/>
    </location>
</feature>
<dbReference type="PROSITE" id="PS50135">
    <property type="entry name" value="ZF_ZZ_2"/>
    <property type="match status" value="1"/>
</dbReference>
<dbReference type="Gene3D" id="2.60.120.260">
    <property type="entry name" value="Galactose-binding domain-like"/>
    <property type="match status" value="1"/>
</dbReference>
<evidence type="ECO:0000313" key="18">
    <source>
        <dbReference type="Proteomes" id="UP000291343"/>
    </source>
</evidence>
<feature type="repeat" description="RCC1" evidence="13">
    <location>
        <begin position="2471"/>
        <end position="2522"/>
    </location>
</feature>
<name>A0A482WWP0_LAOST</name>
<dbReference type="InterPro" id="IPR040847">
    <property type="entry name" value="SH3_15"/>
</dbReference>
<dbReference type="Pfam" id="PF25390">
    <property type="entry name" value="WD40_RLD"/>
    <property type="match status" value="2"/>
</dbReference>
<feature type="repeat" description="RCC1" evidence="13">
    <location>
        <begin position="2577"/>
        <end position="2628"/>
    </location>
</feature>
<feature type="repeat" description="RCC1" evidence="13">
    <location>
        <begin position="2629"/>
        <end position="2680"/>
    </location>
</feature>
<comment type="subcellular location">
    <subcellularLocation>
        <location evidence="2">Cytoplasm</location>
    </subcellularLocation>
</comment>
<dbReference type="SUPFAM" id="SSF63748">
    <property type="entry name" value="Tudor/PWWP/MBT"/>
    <property type="match status" value="1"/>
</dbReference>
<evidence type="ECO:0000256" key="1">
    <source>
        <dbReference type="ARBA" id="ARBA00000885"/>
    </source>
</evidence>
<keyword evidence="5" id="KW-0963">Cytoplasm</keyword>
<comment type="catalytic activity">
    <reaction evidence="1">
        <text>S-ubiquitinyl-[E2 ubiquitin-conjugating enzyme]-L-cysteine + [acceptor protein]-L-lysine = [E2 ubiquitin-conjugating enzyme]-L-cysteine + N(6)-ubiquitinyl-[acceptor protein]-L-lysine.</text>
        <dbReference type="EC" id="2.3.2.26"/>
    </reaction>
</comment>
<evidence type="ECO:0000256" key="13">
    <source>
        <dbReference type="PROSITE-ProRule" id="PRU00235"/>
    </source>
</evidence>
<dbReference type="SUPFAM" id="SSF49785">
    <property type="entry name" value="Galactose-binding domain-like"/>
    <property type="match status" value="1"/>
</dbReference>
<dbReference type="InterPro" id="IPR000433">
    <property type="entry name" value="Znf_ZZ"/>
</dbReference>
<feature type="repeat" description="RCC1" evidence="13">
    <location>
        <begin position="2419"/>
        <end position="2470"/>
    </location>
</feature>
<reference evidence="17 18" key="1">
    <citation type="journal article" date="2017" name="Gigascience">
        <title>Genome sequence of the small brown planthopper, Laodelphax striatellus.</title>
        <authorList>
            <person name="Zhu J."/>
            <person name="Jiang F."/>
            <person name="Wang X."/>
            <person name="Yang P."/>
            <person name="Bao Y."/>
            <person name="Zhao W."/>
            <person name="Wang W."/>
            <person name="Lu H."/>
            <person name="Wang Q."/>
            <person name="Cui N."/>
            <person name="Li J."/>
            <person name="Chen X."/>
            <person name="Luo L."/>
            <person name="Yu J."/>
            <person name="Kang L."/>
            <person name="Cui F."/>
        </authorList>
    </citation>
    <scope>NUCLEOTIDE SEQUENCE [LARGE SCALE GENOMIC DNA]</scope>
    <source>
        <strain evidence="17">Lst14</strain>
    </source>
</reference>
<dbReference type="PRINTS" id="PR00633">
    <property type="entry name" value="RCCNDNSATION"/>
</dbReference>
<feature type="domain" description="DOC" evidence="16">
    <location>
        <begin position="2117"/>
        <end position="2296"/>
    </location>
</feature>
<feature type="repeat" description="RCC1" evidence="13">
    <location>
        <begin position="165"/>
        <end position="216"/>
    </location>
</feature>
<evidence type="ECO:0000256" key="2">
    <source>
        <dbReference type="ARBA" id="ARBA00004496"/>
    </source>
</evidence>
<dbReference type="GO" id="GO:0005737">
    <property type="term" value="C:cytoplasm"/>
    <property type="evidence" value="ECO:0007669"/>
    <property type="project" value="UniProtKB-SubCell"/>
</dbReference>
<dbReference type="Gene3D" id="3.30.60.90">
    <property type="match status" value="1"/>
</dbReference>
<keyword evidence="10" id="KW-0833">Ubl conjugation pathway</keyword>
<feature type="repeat" description="RCC1" evidence="13">
    <location>
        <begin position="111"/>
        <end position="162"/>
    </location>
</feature>
<keyword evidence="9 12" id="KW-0863">Zinc-finger</keyword>
<dbReference type="InterPro" id="IPR043145">
    <property type="entry name" value="Znf_ZZ_sf"/>
</dbReference>
<dbReference type="Gene3D" id="3.10.120.10">
    <property type="entry name" value="Cytochrome b5-like heme/steroid binding domain"/>
    <property type="match status" value="1"/>
</dbReference>
<evidence type="ECO:0000256" key="7">
    <source>
        <dbReference type="ARBA" id="ARBA00022723"/>
    </source>
</evidence>
<dbReference type="InterPro" id="IPR009060">
    <property type="entry name" value="UBA-like_sf"/>
</dbReference>
<keyword evidence="11" id="KW-0862">Zinc</keyword>
<dbReference type="EMBL" id="QKKF02022863">
    <property type="protein sequence ID" value="RZF37934.1"/>
    <property type="molecule type" value="Genomic_DNA"/>
</dbReference>
<feature type="compositionally biased region" description="Basic and acidic residues" evidence="14">
    <location>
        <begin position="1063"/>
        <end position="1082"/>
    </location>
</feature>
<feature type="repeat" description="RCC1" evidence="13">
    <location>
        <begin position="2365"/>
        <end position="2418"/>
    </location>
</feature>
<evidence type="ECO:0000256" key="8">
    <source>
        <dbReference type="ARBA" id="ARBA00022737"/>
    </source>
</evidence>